<evidence type="ECO:0000256" key="2">
    <source>
        <dbReference type="ARBA" id="ARBA00022737"/>
    </source>
</evidence>
<feature type="domain" description="Gnk2-homologous" evidence="3">
    <location>
        <begin position="35"/>
        <end position="136"/>
    </location>
</feature>
<evidence type="ECO:0000256" key="1">
    <source>
        <dbReference type="ARBA" id="ARBA00022729"/>
    </source>
</evidence>
<keyword evidence="5" id="KW-1185">Reference proteome</keyword>
<evidence type="ECO:0000313" key="4">
    <source>
        <dbReference type="EMBL" id="CAL1380022.1"/>
    </source>
</evidence>
<dbReference type="Pfam" id="PF01657">
    <property type="entry name" value="Stress-antifung"/>
    <property type="match status" value="1"/>
</dbReference>
<dbReference type="Gene3D" id="3.30.430.20">
    <property type="entry name" value="Gnk2 domain, C-X8-C-X2-C motif"/>
    <property type="match status" value="1"/>
</dbReference>
<dbReference type="EMBL" id="OZ034817">
    <property type="protein sequence ID" value="CAL1380022.1"/>
    <property type="molecule type" value="Genomic_DNA"/>
</dbReference>
<dbReference type="InterPro" id="IPR002902">
    <property type="entry name" value="GNK2"/>
</dbReference>
<protein>
    <recommendedName>
        <fullName evidence="3">Gnk2-homologous domain-containing protein</fullName>
    </recommendedName>
</protein>
<sequence>MKKINILTTTPLSAVLIATLLIFSDGILVVKGYNVDKIASGCRKNTDGTGETRSQALMSIDSAIRFVGYKLPNRCACANGSKVFAAANCSALLTPKGCQRCLYNAQYRVVDTECPYAIGGWLALKDCYVRFDTGTRFCHGY</sequence>
<keyword evidence="2" id="KW-0677">Repeat</keyword>
<organism evidence="4 5">
    <name type="scientific">Linum trigynum</name>
    <dbReference type="NCBI Taxonomy" id="586398"/>
    <lineage>
        <taxon>Eukaryota</taxon>
        <taxon>Viridiplantae</taxon>
        <taxon>Streptophyta</taxon>
        <taxon>Embryophyta</taxon>
        <taxon>Tracheophyta</taxon>
        <taxon>Spermatophyta</taxon>
        <taxon>Magnoliopsida</taxon>
        <taxon>eudicotyledons</taxon>
        <taxon>Gunneridae</taxon>
        <taxon>Pentapetalae</taxon>
        <taxon>rosids</taxon>
        <taxon>fabids</taxon>
        <taxon>Malpighiales</taxon>
        <taxon>Linaceae</taxon>
        <taxon>Linum</taxon>
    </lineage>
</organism>
<gene>
    <name evidence="4" type="ORF">LTRI10_LOCUS21500</name>
</gene>
<reference evidence="4 5" key="1">
    <citation type="submission" date="2024-04" db="EMBL/GenBank/DDBJ databases">
        <authorList>
            <person name="Fracassetti M."/>
        </authorList>
    </citation>
    <scope>NUCLEOTIDE SEQUENCE [LARGE SCALE GENOMIC DNA]</scope>
</reference>
<proteinExistence type="predicted"/>
<dbReference type="PROSITE" id="PS51473">
    <property type="entry name" value="GNK2"/>
    <property type="match status" value="1"/>
</dbReference>
<evidence type="ECO:0000259" key="3">
    <source>
        <dbReference type="PROSITE" id="PS51473"/>
    </source>
</evidence>
<dbReference type="InterPro" id="IPR038408">
    <property type="entry name" value="GNK2_sf"/>
</dbReference>
<keyword evidence="1" id="KW-0732">Signal</keyword>
<accession>A0AAV2E2K0</accession>
<evidence type="ECO:0000313" key="5">
    <source>
        <dbReference type="Proteomes" id="UP001497516"/>
    </source>
</evidence>
<name>A0AAV2E2K0_9ROSI</name>
<dbReference type="Proteomes" id="UP001497516">
    <property type="component" value="Chromosome 4"/>
</dbReference>
<dbReference type="AlphaFoldDB" id="A0AAV2E2K0"/>